<gene>
    <name evidence="1" type="ordered locus">TERTU_4099</name>
</gene>
<proteinExistence type="predicted"/>
<organism evidence="1 2">
    <name type="scientific">Teredinibacter turnerae (strain ATCC 39867 / T7901)</name>
    <dbReference type="NCBI Taxonomy" id="377629"/>
    <lineage>
        <taxon>Bacteria</taxon>
        <taxon>Pseudomonadati</taxon>
        <taxon>Pseudomonadota</taxon>
        <taxon>Gammaproteobacteria</taxon>
        <taxon>Cellvibrionales</taxon>
        <taxon>Cellvibrionaceae</taxon>
        <taxon>Teredinibacter</taxon>
    </lineage>
</organism>
<dbReference type="Proteomes" id="UP000009080">
    <property type="component" value="Chromosome"/>
</dbReference>
<dbReference type="AlphaFoldDB" id="C5BUF4"/>
<dbReference type="HOGENOM" id="CLU_3206325_0_0_6"/>
<evidence type="ECO:0000313" key="2">
    <source>
        <dbReference type="Proteomes" id="UP000009080"/>
    </source>
</evidence>
<accession>C5BUF4</accession>
<evidence type="ECO:0000313" key="1">
    <source>
        <dbReference type="EMBL" id="ACR13550.1"/>
    </source>
</evidence>
<dbReference type="KEGG" id="ttu:TERTU_4099"/>
<sequence length="45" mass="4899">MCVCTSVKLHVHGNSECGNQCVGASAERLMSRRNGQIPTLSERTH</sequence>
<name>C5BUF4_TERTT</name>
<reference evidence="1 2" key="1">
    <citation type="journal article" date="2009" name="PLoS ONE">
        <title>The complete genome of Teredinibacter turnerae T7901: an intracellular endosymbiont of marine wood-boring bivalves (shipworms).</title>
        <authorList>
            <person name="Yang J.C."/>
            <person name="Madupu R."/>
            <person name="Durkin A.S."/>
            <person name="Ekborg N.A."/>
            <person name="Pedamallu C.S."/>
            <person name="Hostetler J.B."/>
            <person name="Radune D."/>
            <person name="Toms B.S."/>
            <person name="Henrissat B."/>
            <person name="Coutinho P.M."/>
            <person name="Schwarz S."/>
            <person name="Field L."/>
            <person name="Trindade-Silva A.E."/>
            <person name="Soares C.A.G."/>
            <person name="Elshahawi S."/>
            <person name="Hanora A."/>
            <person name="Schmidt E.W."/>
            <person name="Haygood M.G."/>
            <person name="Posfai J."/>
            <person name="Benner J."/>
            <person name="Madinger C."/>
            <person name="Nove J."/>
            <person name="Anton B."/>
            <person name="Chaudhary K."/>
            <person name="Foster J."/>
            <person name="Holman A."/>
            <person name="Kumar S."/>
            <person name="Lessard P.A."/>
            <person name="Luyten Y.A."/>
            <person name="Slatko B."/>
            <person name="Wood N."/>
            <person name="Wu B."/>
            <person name="Teplitski M."/>
            <person name="Mougous J.D."/>
            <person name="Ward N."/>
            <person name="Eisen J.A."/>
            <person name="Badger J.H."/>
            <person name="Distel D.L."/>
        </authorList>
    </citation>
    <scope>NUCLEOTIDE SEQUENCE [LARGE SCALE GENOMIC DNA]</scope>
    <source>
        <strain evidence="2">ATCC 39867 / T7901</strain>
    </source>
</reference>
<keyword evidence="2" id="KW-1185">Reference proteome</keyword>
<protein>
    <submittedName>
        <fullName evidence="1">Uncharacterized protein</fullName>
    </submittedName>
</protein>
<dbReference type="EMBL" id="CP001614">
    <property type="protein sequence ID" value="ACR13550.1"/>
    <property type="molecule type" value="Genomic_DNA"/>
</dbReference>